<keyword evidence="1" id="KW-1185">Reference proteome</keyword>
<gene>
    <name evidence="2" type="primary">LOC113602039</name>
</gene>
<evidence type="ECO:0000313" key="1">
    <source>
        <dbReference type="Proteomes" id="UP001652583"/>
    </source>
</evidence>
<name>A0ABM3Q6Z1_ACIJB</name>
<reference evidence="2" key="1">
    <citation type="submission" date="2025-08" db="UniProtKB">
        <authorList>
            <consortium name="RefSeq"/>
        </authorList>
    </citation>
    <scope>IDENTIFICATION</scope>
    <source>
        <tissue evidence="2">Blood</tissue>
    </source>
</reference>
<protein>
    <submittedName>
        <fullName evidence="2">Uncharacterized protein LOC113602039</fullName>
    </submittedName>
</protein>
<dbReference type="Proteomes" id="UP001652583">
    <property type="component" value="Chromosome B3"/>
</dbReference>
<evidence type="ECO:0000313" key="2">
    <source>
        <dbReference type="RefSeq" id="XP_053079687.1"/>
    </source>
</evidence>
<sequence>MTPSTFFSTREATWHQALALWAELGSSGSVSEATWAEGLSPKQPALTTPAVFLSALLPWLLGCYPNSATGHGETTSGTHSQLGGFLHPFIWCLLGWEGLWDLLGGVGYRSSLLHPSSEVCPRGWDCPPRRGDLNQPVPALPSSRARPGLFFQLASRPKFPVMSGWPMSYPTVSLAPGEESGSSPGLEIGYLWVGGHIWQVPVQPAMARAGTMSEAPGLPAKAPMLLSTSMHIIYAPLLMNPGSVCVHQLSWEVALTVRRIVPSKLLTKKGEAWFGDGWKRGCGTMSASSSLLSFLFPWPSKKAVFSMSPTLPQAHNTAPGLSFPRMSPPPPCGTDSFVLPWDPVRCGYPCFPQQRGPTEAERWKSPPPMAPALLWVVMPSGC</sequence>
<proteinExistence type="predicted"/>
<organism evidence="1 2">
    <name type="scientific">Acinonyx jubatus</name>
    <name type="common">Cheetah</name>
    <dbReference type="NCBI Taxonomy" id="32536"/>
    <lineage>
        <taxon>Eukaryota</taxon>
        <taxon>Metazoa</taxon>
        <taxon>Chordata</taxon>
        <taxon>Craniata</taxon>
        <taxon>Vertebrata</taxon>
        <taxon>Euteleostomi</taxon>
        <taxon>Mammalia</taxon>
        <taxon>Eutheria</taxon>
        <taxon>Laurasiatheria</taxon>
        <taxon>Carnivora</taxon>
        <taxon>Feliformia</taxon>
        <taxon>Felidae</taxon>
        <taxon>Felinae</taxon>
        <taxon>Acinonyx</taxon>
    </lineage>
</organism>
<dbReference type="GeneID" id="113602039"/>
<accession>A0ABM3Q6Z1</accession>
<dbReference type="RefSeq" id="XP_053079687.1">
    <property type="nucleotide sequence ID" value="XM_053223712.1"/>
</dbReference>